<evidence type="ECO:0000313" key="3">
    <source>
        <dbReference type="Proteomes" id="UP001054821"/>
    </source>
</evidence>
<accession>A0AAD4YLU6</accession>
<dbReference type="AlphaFoldDB" id="A0AAD4YLU6"/>
<feature type="region of interest" description="Disordered" evidence="1">
    <location>
        <begin position="62"/>
        <end position="89"/>
    </location>
</feature>
<proteinExistence type="predicted"/>
<evidence type="ECO:0000313" key="2">
    <source>
        <dbReference type="EMBL" id="KAI5313941.1"/>
    </source>
</evidence>
<evidence type="ECO:0000256" key="1">
    <source>
        <dbReference type="SAM" id="MobiDB-lite"/>
    </source>
</evidence>
<reference evidence="2 3" key="1">
    <citation type="journal article" date="2022" name="G3 (Bethesda)">
        <title>Whole-genome sequence and methylome profiling of the almond [Prunus dulcis (Mill.) D.A. Webb] cultivar 'Nonpareil'.</title>
        <authorList>
            <person name="D'Amico-Willman K.M."/>
            <person name="Ouma W.Z."/>
            <person name="Meulia T."/>
            <person name="Sideli G.M."/>
            <person name="Gradziel T.M."/>
            <person name="Fresnedo-Ramirez J."/>
        </authorList>
    </citation>
    <scope>NUCLEOTIDE SEQUENCE [LARGE SCALE GENOMIC DNA]</scope>
    <source>
        <strain evidence="2">Clone GOH B32 T37-40</strain>
    </source>
</reference>
<keyword evidence="3" id="KW-1185">Reference proteome</keyword>
<comment type="caution">
    <text evidence="2">The sequence shown here is derived from an EMBL/GenBank/DDBJ whole genome shotgun (WGS) entry which is preliminary data.</text>
</comment>
<name>A0AAD4YLU6_PRUDU</name>
<organism evidence="2 3">
    <name type="scientific">Prunus dulcis</name>
    <name type="common">Almond</name>
    <name type="synonym">Amygdalus dulcis</name>
    <dbReference type="NCBI Taxonomy" id="3755"/>
    <lineage>
        <taxon>Eukaryota</taxon>
        <taxon>Viridiplantae</taxon>
        <taxon>Streptophyta</taxon>
        <taxon>Embryophyta</taxon>
        <taxon>Tracheophyta</taxon>
        <taxon>Spermatophyta</taxon>
        <taxon>Magnoliopsida</taxon>
        <taxon>eudicotyledons</taxon>
        <taxon>Gunneridae</taxon>
        <taxon>Pentapetalae</taxon>
        <taxon>rosids</taxon>
        <taxon>fabids</taxon>
        <taxon>Rosales</taxon>
        <taxon>Rosaceae</taxon>
        <taxon>Amygdaloideae</taxon>
        <taxon>Amygdaleae</taxon>
        <taxon>Prunus</taxon>
    </lineage>
</organism>
<gene>
    <name evidence="2" type="ORF">L3X38_043117</name>
</gene>
<protein>
    <submittedName>
        <fullName evidence="2">Uncharacterized protein</fullName>
    </submittedName>
</protein>
<dbReference type="EMBL" id="JAJFAZ020000008">
    <property type="protein sequence ID" value="KAI5313941.1"/>
    <property type="molecule type" value="Genomic_DNA"/>
</dbReference>
<dbReference type="Proteomes" id="UP001054821">
    <property type="component" value="Chromosome 8"/>
</dbReference>
<sequence>MKKARGRQKERQLRPMEEQIVEGVRLWEVIYFRRKGFRRSKLLKLKIGGECENKQQMKWEETPRAVAAGLKQPHGSHELPPLELSGPRV</sequence>